<dbReference type="Gene3D" id="3.60.21.70">
    <property type="entry name" value="PhoD-like phosphatase"/>
    <property type="match status" value="1"/>
</dbReference>
<keyword evidence="4" id="KW-1185">Reference proteome</keyword>
<evidence type="ECO:0000259" key="2">
    <source>
        <dbReference type="Pfam" id="PF25077"/>
    </source>
</evidence>
<dbReference type="SUPFAM" id="SSF56300">
    <property type="entry name" value="Metallo-dependent phosphatases"/>
    <property type="match status" value="1"/>
</dbReference>
<dbReference type="InterPro" id="IPR018946">
    <property type="entry name" value="PhoD-like_MPP"/>
</dbReference>
<dbReference type="InterPro" id="IPR038607">
    <property type="entry name" value="PhoD-like_sf"/>
</dbReference>
<evidence type="ECO:0000259" key="1">
    <source>
        <dbReference type="Pfam" id="PF09423"/>
    </source>
</evidence>
<dbReference type="InterPro" id="IPR056702">
    <property type="entry name" value="DUF7800"/>
</dbReference>
<dbReference type="Pfam" id="PF09423">
    <property type="entry name" value="PhoD"/>
    <property type="match status" value="1"/>
</dbReference>
<dbReference type="PANTHER" id="PTHR33987:SF1">
    <property type="entry name" value="CALCINEURIN-LIKE METALLO-PHOSPHOESTERASE SUPERFAMILY PROTEIN"/>
    <property type="match status" value="1"/>
</dbReference>
<proteinExistence type="predicted"/>
<dbReference type="AlphaFoldDB" id="A0A2S1LDB9"/>
<feature type="domain" description="PhoD-like phosphatase metallophosphatase" evidence="1">
    <location>
        <begin position="149"/>
        <end position="388"/>
    </location>
</feature>
<dbReference type="CDD" id="cd07389">
    <property type="entry name" value="MPP_PhoD"/>
    <property type="match status" value="1"/>
</dbReference>
<dbReference type="OrthoDB" id="9763616at2"/>
<accession>A0A2S1LDB9</accession>
<dbReference type="PANTHER" id="PTHR33987">
    <property type="entry name" value="CALCINEURIN-LIKE METALLO-PHOSPHOESTERASE SUPERFAMILY PROTEIN"/>
    <property type="match status" value="1"/>
</dbReference>
<evidence type="ECO:0000313" key="3">
    <source>
        <dbReference type="EMBL" id="AWG21708.1"/>
    </source>
</evidence>
<dbReference type="Proteomes" id="UP000244527">
    <property type="component" value="Chromosome"/>
</dbReference>
<name>A0A2S1LDB9_9FLAO</name>
<feature type="domain" description="DUF7800" evidence="2">
    <location>
        <begin position="23"/>
        <end position="112"/>
    </location>
</feature>
<evidence type="ECO:0000313" key="4">
    <source>
        <dbReference type="Proteomes" id="UP000244527"/>
    </source>
</evidence>
<reference evidence="3 4" key="1">
    <citation type="submission" date="2017-04" db="EMBL/GenBank/DDBJ databases">
        <title>Compelte genome sequence of WV33.</title>
        <authorList>
            <person name="Lee P.C."/>
        </authorList>
    </citation>
    <scope>NUCLEOTIDE SEQUENCE [LARGE SCALE GENOMIC DNA]</scope>
    <source>
        <strain evidence="3 4">WV33</strain>
    </source>
</reference>
<protein>
    <submittedName>
        <fullName evidence="3">Phosphodiesterase</fullName>
    </submittedName>
</protein>
<dbReference type="Pfam" id="PF25077">
    <property type="entry name" value="DUF7800"/>
    <property type="match status" value="1"/>
</dbReference>
<sequence length="443" mass="51417">MRSKLSVLAFFISIVLFAQNGILKSGPMVGYCEMKEAMIWLQTTETAKVKIEYFDIENPTVHYFSDEFQSSKEVAYTYHILLDQLQEGKKYQYQLIINDKKVTVPYETTFRSKKFWQWRENAPEFKIAFGSCSYINENPLDRPGKGYGSEYEIFETIAKQNPDIMLWGGDNTYLREADYDSKTGIYHRNTHTRAIKEIQPLLAKAQNIAIWDDHDFGPDDSNRSFYNKYLTQKAFKDFWANKSYGMDPSQQEGVYTTFNWGDAEFFLLDNRFFRSPDERKTGKLTMLGDKQLEWLIDALATSRANFKIVVIGGQVLNSDPKTENYGHYPEEKEKLLSEIAANDIKGVLFLSGDRHFSELSRLERPNTYPLYDWTVSPLTAGVASGKYVAYDNKLRVKDSAFFTHNFGTITFSRDNDNRKMELLLLDKDGNTLWTRTITKNELQ</sequence>
<organism evidence="3 4">
    <name type="scientific">Flavobacterium faecale</name>
    <dbReference type="NCBI Taxonomy" id="1355330"/>
    <lineage>
        <taxon>Bacteria</taxon>
        <taxon>Pseudomonadati</taxon>
        <taxon>Bacteroidota</taxon>
        <taxon>Flavobacteriia</taxon>
        <taxon>Flavobacteriales</taxon>
        <taxon>Flavobacteriaceae</taxon>
        <taxon>Flavobacterium</taxon>
    </lineage>
</organism>
<gene>
    <name evidence="3" type="ORF">FFWV33_09230</name>
</gene>
<dbReference type="EMBL" id="CP020918">
    <property type="protein sequence ID" value="AWG21708.1"/>
    <property type="molecule type" value="Genomic_DNA"/>
</dbReference>
<dbReference type="InterPro" id="IPR029052">
    <property type="entry name" value="Metallo-depent_PP-like"/>
</dbReference>
<dbReference type="RefSeq" id="WP_108740645.1">
    <property type="nucleotide sequence ID" value="NZ_CP020918.1"/>
</dbReference>
<dbReference type="KEGG" id="ffa:FFWV33_09230"/>